<dbReference type="InterPro" id="IPR001296">
    <property type="entry name" value="Glyco_trans_1"/>
</dbReference>
<dbReference type="EMBL" id="RCZE01000004">
    <property type="protein sequence ID" value="TPG78808.1"/>
    <property type="molecule type" value="Genomic_DNA"/>
</dbReference>
<evidence type="ECO:0000259" key="4">
    <source>
        <dbReference type="Pfam" id="PF00534"/>
    </source>
</evidence>
<dbReference type="AlphaFoldDB" id="A0A502I024"/>
<proteinExistence type="predicted"/>
<dbReference type="Pfam" id="PF00534">
    <property type="entry name" value="Glycos_transf_1"/>
    <property type="match status" value="1"/>
</dbReference>
<feature type="coiled-coil region" evidence="3">
    <location>
        <begin position="324"/>
        <end position="365"/>
    </location>
</feature>
<dbReference type="SUPFAM" id="SSF53756">
    <property type="entry name" value="UDP-Glycosyltransferase/glycogen phosphorylase"/>
    <property type="match status" value="1"/>
</dbReference>
<dbReference type="GO" id="GO:0008146">
    <property type="term" value="F:sulfotransferase activity"/>
    <property type="evidence" value="ECO:0007669"/>
    <property type="project" value="InterPro"/>
</dbReference>
<reference evidence="5 6" key="1">
    <citation type="journal article" date="2019" name="Environ. Microbiol.">
        <title>Species interactions and distinct microbial communities in high Arctic permafrost affected cryosols are associated with the CH4 and CO2 gas fluxes.</title>
        <authorList>
            <person name="Altshuler I."/>
            <person name="Hamel J."/>
            <person name="Turney S."/>
            <person name="Magnuson E."/>
            <person name="Levesque R."/>
            <person name="Greer C."/>
            <person name="Whyte L.G."/>
        </authorList>
    </citation>
    <scope>NUCLEOTIDE SEQUENCE [LARGE SCALE GENOMIC DNA]</scope>
    <source>
        <strain evidence="5 6">E3</strain>
    </source>
</reference>
<dbReference type="GO" id="GO:1901135">
    <property type="term" value="P:carbohydrate derivative metabolic process"/>
    <property type="evidence" value="ECO:0007669"/>
    <property type="project" value="UniProtKB-ARBA"/>
</dbReference>
<keyword evidence="2 5" id="KW-0808">Transferase</keyword>
<keyword evidence="3" id="KW-0175">Coiled coil</keyword>
<dbReference type="GO" id="GO:0016020">
    <property type="term" value="C:membrane"/>
    <property type="evidence" value="ECO:0007669"/>
    <property type="project" value="InterPro"/>
</dbReference>
<dbReference type="InterPro" id="IPR007739">
    <property type="entry name" value="RgpF"/>
</dbReference>
<evidence type="ECO:0000313" key="6">
    <source>
        <dbReference type="Proteomes" id="UP000317933"/>
    </source>
</evidence>
<protein>
    <submittedName>
        <fullName evidence="5">Glycosyltransferase</fullName>
    </submittedName>
</protein>
<dbReference type="Pfam" id="PF05045">
    <property type="entry name" value="RgpF"/>
    <property type="match status" value="1"/>
</dbReference>
<evidence type="ECO:0000256" key="2">
    <source>
        <dbReference type="ARBA" id="ARBA00022679"/>
    </source>
</evidence>
<name>A0A502I024_9PSED</name>
<dbReference type="PANTHER" id="PTHR12526">
    <property type="entry name" value="GLYCOSYLTRANSFERASE"/>
    <property type="match status" value="1"/>
</dbReference>
<dbReference type="PANTHER" id="PTHR12526:SF629">
    <property type="entry name" value="TEICHURONIC ACID BIOSYNTHESIS GLYCOSYLTRANSFERASE TUAH-RELATED"/>
    <property type="match status" value="1"/>
</dbReference>
<keyword evidence="1" id="KW-0328">Glycosyltransferase</keyword>
<dbReference type="Gene3D" id="3.40.50.2000">
    <property type="entry name" value="Glycogen Phosphorylase B"/>
    <property type="match status" value="2"/>
</dbReference>
<evidence type="ECO:0000256" key="3">
    <source>
        <dbReference type="SAM" id="Coils"/>
    </source>
</evidence>
<dbReference type="Proteomes" id="UP000317933">
    <property type="component" value="Unassembled WGS sequence"/>
</dbReference>
<organism evidence="5 6">
    <name type="scientific">Pseudomonas arsenicoxydans</name>
    <dbReference type="NCBI Taxonomy" id="702115"/>
    <lineage>
        <taxon>Bacteria</taxon>
        <taxon>Pseudomonadati</taxon>
        <taxon>Pseudomonadota</taxon>
        <taxon>Gammaproteobacteria</taxon>
        <taxon>Pseudomonadales</taxon>
        <taxon>Pseudomonadaceae</taxon>
        <taxon>Pseudomonas</taxon>
    </lineage>
</organism>
<sequence>MVCCYIKNYVIKGGCVMFGVISKGQVELMRYSSCYSEKYKIFYVCTPKAGSTSLKWWFAKLEGYVPAINKDLKSLESTPELTIHDTFHLVAPSVTGLPESRLGELVNTDGVFCFAVVRNPYERIFSAWQANILLREPLQIERYVKHEFYSHKIASTVDIANAFESFLEYLLAVEAPSFSDSDWTPQVALLRPDLIKYDIVSQLEDTLRLEAELEGIIGDGFVAPFVTNRANQSLIPYSESFITPRSAELIKLLYAEDFAAFNYPLDVPEGKAELSQDALDVALKGISMIKGRHARISDFLLQIKDAQAVQSRLSELSDGLEGRLKGLEVKVSTVLNEREKLKRELVKQRDENLALRQQNRLLNERSLEAHHQFEVLLNSKHQLTIVLAECLKIIFSSRPWKAMRAARKLLGAVEHPFARVLSKHFSFEYNKYLHANSDVAAIGVSPEEHFLVNGAIEGRLLSIEIEDEVIFDADLYLSLYPDVKSSGVDPEKHYRSTGRREGRMGAMPTLEVRGATESIDPLRKTFLVVSHEASRTGAPILSLNIIINLSKKYNVIALLLGGGDLEDAFLASGAAVIGPIAGIKSNSVITKAVVKQILERFNIDCAIANSIEARYVLPALAERFVPCISLVHEFAANTRPRNAFREALFWSGELIFSTDITLKSAQAEYAELNKGHSHILPQGRCLLPPENLSSSEIEREQQRIVNAMRPNGSAEGLVVILGAGYVQLRKGVDLFIECAARVVNAPGGENCRFVWVGQGYNPDHDIGYSVYLADQIARANLEKNVFFISETSAIDTVYENSDIFLLTSRLDPLPNVAIDALSHGIPIVCFDKTTGIADFLSSCGLAAECVAPYLDTVSMAEKVLSLANSQKLRADVGRQSGSKSQDYFDMNKYIESLERIAHVVEARTKQEHADFLIVKDSDLTDFEFLRDSHRVNFSNIDLLYMYMRSWVRGIGRKKPFPGFHPGIYLEQNNIDHLEIDAYAHFLQAGKPQGSWLRPVLTPKTIVGEVLDDTKIALHIHVYYPDLLPEILQRLKANKVRPDLFISAPSLEAKLEILALLKASNVEAVCVEVVPNRGRDIGPLLTAFGSELVQNYQIVGHIHTKKTVDVKDLEVGRKWFNFLLDNLLGGAVGNMADVIVGQMSLNPKIGLIFPDDSNVVGWDANEKPAQELALRLSLDPLPKNINFPVGTMFWARSEVLAPLVKLCFKWEEYPTEPLPYDGSLLHALERIIPLVCENEGFEYAVTNVSGSTR</sequence>
<evidence type="ECO:0000256" key="1">
    <source>
        <dbReference type="ARBA" id="ARBA00022676"/>
    </source>
</evidence>
<feature type="domain" description="Glycosyl transferase family 1" evidence="4">
    <location>
        <begin position="709"/>
        <end position="879"/>
    </location>
</feature>
<accession>A0A502I024</accession>
<dbReference type="GO" id="GO:0016757">
    <property type="term" value="F:glycosyltransferase activity"/>
    <property type="evidence" value="ECO:0007669"/>
    <property type="project" value="UniProtKB-KW"/>
</dbReference>
<comment type="caution">
    <text evidence="5">The sequence shown here is derived from an EMBL/GenBank/DDBJ whole genome shotgun (WGS) entry which is preliminary data.</text>
</comment>
<gene>
    <name evidence="5" type="ORF">EAH78_09015</name>
</gene>
<dbReference type="InterPro" id="IPR005331">
    <property type="entry name" value="Sulfotransferase"/>
</dbReference>
<dbReference type="Pfam" id="PF03567">
    <property type="entry name" value="Sulfotransfer_2"/>
    <property type="match status" value="1"/>
</dbReference>
<evidence type="ECO:0000313" key="5">
    <source>
        <dbReference type="EMBL" id="TPG78808.1"/>
    </source>
</evidence>